<dbReference type="EMBL" id="AFOY02000008">
    <property type="protein sequence ID" value="EXF95260.1"/>
    <property type="molecule type" value="Genomic_DNA"/>
</dbReference>
<keyword evidence="1" id="KW-0732">Signal</keyword>
<dbReference type="RefSeq" id="WP_019691606.1">
    <property type="nucleotide sequence ID" value="NZ_AFOY02000008.1"/>
</dbReference>
<evidence type="ECO:0000313" key="3">
    <source>
        <dbReference type="Proteomes" id="UP000022611"/>
    </source>
</evidence>
<evidence type="ECO:0008006" key="4">
    <source>
        <dbReference type="Google" id="ProtNLM"/>
    </source>
</evidence>
<dbReference type="Proteomes" id="UP000022611">
    <property type="component" value="Unassembled WGS sequence"/>
</dbReference>
<dbReference type="Pfam" id="PF11220">
    <property type="entry name" value="DUF3015"/>
    <property type="match status" value="1"/>
</dbReference>
<organism evidence="2 3">
    <name type="scientific">Pseudomonas fluorescens HK44</name>
    <dbReference type="NCBI Taxonomy" id="1042209"/>
    <lineage>
        <taxon>Bacteria</taxon>
        <taxon>Pseudomonadati</taxon>
        <taxon>Pseudomonadota</taxon>
        <taxon>Gammaproteobacteria</taxon>
        <taxon>Pseudomonadales</taxon>
        <taxon>Pseudomonadaceae</taxon>
        <taxon>Pseudomonas</taxon>
    </lineage>
</organism>
<evidence type="ECO:0000313" key="2">
    <source>
        <dbReference type="EMBL" id="EXF95260.1"/>
    </source>
</evidence>
<proteinExistence type="predicted"/>
<reference evidence="2 3" key="1">
    <citation type="journal article" date="2011" name="J. Bacteriol.">
        <title>Draft genome sequence of the polycyclic aromatic hydrocarbon-degrading, genetically engineered bioluminescent bioreporter Pseudomonas fluorescens HK44.</title>
        <authorList>
            <person name="Chauhan A."/>
            <person name="Layton A.C."/>
            <person name="Williams D.E."/>
            <person name="Smartt A.E."/>
            <person name="Ripp S."/>
            <person name="Karpinets T.V."/>
            <person name="Brown S.D."/>
            <person name="Sayler G.S."/>
        </authorList>
    </citation>
    <scope>NUCLEOTIDE SEQUENCE [LARGE SCALE GENOMIC DNA]</scope>
    <source>
        <strain evidence="2 3">HK44</strain>
    </source>
</reference>
<comment type="caution">
    <text evidence="2">The sequence shown here is derived from an EMBL/GenBank/DDBJ whole genome shotgun (WGS) entry which is preliminary data.</text>
</comment>
<dbReference type="HOGENOM" id="CLU_135474_1_0_6"/>
<dbReference type="OrthoDB" id="334910at2"/>
<dbReference type="InterPro" id="IPR021383">
    <property type="entry name" value="DUF3015"/>
</dbReference>
<dbReference type="eggNOG" id="ENOG50308YC">
    <property type="taxonomic scope" value="Bacteria"/>
</dbReference>
<dbReference type="PATRIC" id="fig|1042209.11.peg.1957"/>
<evidence type="ECO:0000256" key="1">
    <source>
        <dbReference type="SAM" id="SignalP"/>
    </source>
</evidence>
<feature type="chain" id="PRO_5001456752" description="DUF3015 domain-containing protein" evidence="1">
    <location>
        <begin position="20"/>
        <end position="162"/>
    </location>
</feature>
<name>A0A010SQX1_PSEFL</name>
<gene>
    <name evidence="2" type="ORF">HK44_026935</name>
</gene>
<sequence length="162" mass="16935">MKRILLGTLFTVASLNAMAQAPGGPDCGWGNMLFEGQRGTPAHFLASTTNGTSGNATFGMTSGTNGCATNAALTYGGKSWFAMNGMMNELSEDMAKGSGEALTTYAVVLGVAPQDRAYFATVTHEHFQQIFSKADVTAEDVHTNTLAVLKGDARLAKYATPA</sequence>
<accession>A0A010SQX1</accession>
<protein>
    <recommendedName>
        <fullName evidence="4">DUF3015 domain-containing protein</fullName>
    </recommendedName>
</protein>
<dbReference type="AlphaFoldDB" id="A0A010SQX1"/>
<feature type="signal peptide" evidence="1">
    <location>
        <begin position="1"/>
        <end position="19"/>
    </location>
</feature>